<dbReference type="Proteomes" id="UP000282832">
    <property type="component" value="Unassembled WGS sequence"/>
</dbReference>
<dbReference type="EMBL" id="SACY01000003">
    <property type="protein sequence ID" value="RVU24777.1"/>
    <property type="molecule type" value="Genomic_DNA"/>
</dbReference>
<keyword evidence="2" id="KW-1185">Reference proteome</keyword>
<sequence length="270" mass="31192">MGIMPQSNRSFVGLRYKYFSFNSHPNSVYLKSQETFQQTEFQFRIFPFAKFQLVGNIPYSFHQKSTFDKNFTLSGLSDPSLLGNYNILNTLVGEKNRLINHVLSIGLGLKFPLGKYELNQQNSDEINIPNFQLGTGTWDYFISTSYSLKYKRLGWSTDIQFRQNGINSNQYQFGNRSQISSNLFYQVYLNNGMQIFPMLNYTIENWEKDAENGIVNNESGGQIQWIGFGTEITKSRYGVQVMCQLPTNQNLVLGELEAQPRLNVQVNYLF</sequence>
<gene>
    <name evidence="1" type="ORF">EOJ36_07120</name>
</gene>
<reference evidence="1 2" key="1">
    <citation type="submission" date="2019-01" db="EMBL/GenBank/DDBJ databases">
        <authorList>
            <person name="Chen W.-M."/>
        </authorList>
    </citation>
    <scope>NUCLEOTIDE SEQUENCE [LARGE SCALE GENOMIC DNA]</scope>
    <source>
        <strain evidence="1 2">FSY-15</strain>
    </source>
</reference>
<protein>
    <recommendedName>
        <fullName evidence="3">Transporter</fullName>
    </recommendedName>
</protein>
<evidence type="ECO:0000313" key="2">
    <source>
        <dbReference type="Proteomes" id="UP000282832"/>
    </source>
</evidence>
<name>A0A437PRA2_9BACT</name>
<proteinExistence type="predicted"/>
<organism evidence="1 2">
    <name type="scientific">Sandaracinomonas limnophila</name>
    <dbReference type="NCBI Taxonomy" id="1862386"/>
    <lineage>
        <taxon>Bacteria</taxon>
        <taxon>Pseudomonadati</taxon>
        <taxon>Bacteroidota</taxon>
        <taxon>Cytophagia</taxon>
        <taxon>Cytophagales</taxon>
        <taxon>Flectobacillaceae</taxon>
        <taxon>Sandaracinomonas</taxon>
    </lineage>
</organism>
<comment type="caution">
    <text evidence="1">The sequence shown here is derived from an EMBL/GenBank/DDBJ whole genome shotgun (WGS) entry which is preliminary data.</text>
</comment>
<evidence type="ECO:0008006" key="3">
    <source>
        <dbReference type="Google" id="ProtNLM"/>
    </source>
</evidence>
<dbReference type="AlphaFoldDB" id="A0A437PRA2"/>
<accession>A0A437PRA2</accession>
<evidence type="ECO:0000313" key="1">
    <source>
        <dbReference type="EMBL" id="RVU24777.1"/>
    </source>
</evidence>